<dbReference type="STRING" id="1314777.A0A164WLE0"/>
<evidence type="ECO:0000313" key="5">
    <source>
        <dbReference type="Proteomes" id="UP000076722"/>
    </source>
</evidence>
<keyword evidence="3" id="KW-0560">Oxidoreductase</keyword>
<evidence type="ECO:0000313" key="4">
    <source>
        <dbReference type="EMBL" id="KZS95150.1"/>
    </source>
</evidence>
<evidence type="ECO:0000256" key="2">
    <source>
        <dbReference type="ARBA" id="ARBA00022857"/>
    </source>
</evidence>
<dbReference type="InterPro" id="IPR002347">
    <property type="entry name" value="SDR_fam"/>
</dbReference>
<dbReference type="PRINTS" id="PR00081">
    <property type="entry name" value="GDHRDH"/>
</dbReference>
<dbReference type="PANTHER" id="PTHR24320:SF236">
    <property type="entry name" value="SHORT-CHAIN DEHYDROGENASE-RELATED"/>
    <property type="match status" value="1"/>
</dbReference>
<keyword evidence="5" id="KW-1185">Reference proteome</keyword>
<dbReference type="Proteomes" id="UP000076722">
    <property type="component" value="Unassembled WGS sequence"/>
</dbReference>
<organism evidence="4 5">
    <name type="scientific">Sistotremastrum niveocremeum HHB9708</name>
    <dbReference type="NCBI Taxonomy" id="1314777"/>
    <lineage>
        <taxon>Eukaryota</taxon>
        <taxon>Fungi</taxon>
        <taxon>Dikarya</taxon>
        <taxon>Basidiomycota</taxon>
        <taxon>Agaricomycotina</taxon>
        <taxon>Agaricomycetes</taxon>
        <taxon>Sistotremastrales</taxon>
        <taxon>Sistotremastraceae</taxon>
        <taxon>Sertulicium</taxon>
        <taxon>Sertulicium niveocremeum</taxon>
    </lineage>
</organism>
<dbReference type="CDD" id="cd05327">
    <property type="entry name" value="retinol-DH_like_SDR_c_like"/>
    <property type="match status" value="1"/>
</dbReference>
<sequence>MGTASQLYDQSYPPKTKFTAADVPDLSGKVIIVTGGNAGIGYETAKALLAKNAKVYMACRSQKKAEDAIARLKQETGKEAIFLDLDLADMDSVRKSAAEFRSKESKLHVLFNNGGVMVPPIEQLTKQGYDLQFGTNVLGHFLFTKELLPVLLATAQPNIPGGKVRVVNTSSSVSMFFTIDWDSFKDGPARRKLGPRTLYAQSKFANVLVAYELARRYGDMGIVSTALNPGNIKTELQRHMSPIQHWFTNLLLHPTPMGAVTQLWAGTSAEGETMNGKYLIPWARCGETRKESRDPKLAERLWNYLEEQTK</sequence>
<evidence type="ECO:0000256" key="3">
    <source>
        <dbReference type="ARBA" id="ARBA00023002"/>
    </source>
</evidence>
<dbReference type="Pfam" id="PF00106">
    <property type="entry name" value="adh_short"/>
    <property type="match status" value="1"/>
</dbReference>
<dbReference type="EMBL" id="KV419402">
    <property type="protein sequence ID" value="KZS95150.1"/>
    <property type="molecule type" value="Genomic_DNA"/>
</dbReference>
<dbReference type="SUPFAM" id="SSF51735">
    <property type="entry name" value="NAD(P)-binding Rossmann-fold domains"/>
    <property type="match status" value="1"/>
</dbReference>
<keyword evidence="2" id="KW-0521">NADP</keyword>
<protein>
    <submittedName>
        <fullName evidence="4">NAD-P-binding protein</fullName>
    </submittedName>
</protein>
<name>A0A164WLE0_9AGAM</name>
<evidence type="ECO:0000256" key="1">
    <source>
        <dbReference type="ARBA" id="ARBA00006484"/>
    </source>
</evidence>
<reference evidence="4 5" key="1">
    <citation type="journal article" date="2016" name="Mol. Biol. Evol.">
        <title>Comparative Genomics of Early-Diverging Mushroom-Forming Fungi Provides Insights into the Origins of Lignocellulose Decay Capabilities.</title>
        <authorList>
            <person name="Nagy L.G."/>
            <person name="Riley R."/>
            <person name="Tritt A."/>
            <person name="Adam C."/>
            <person name="Daum C."/>
            <person name="Floudas D."/>
            <person name="Sun H."/>
            <person name="Yadav J.S."/>
            <person name="Pangilinan J."/>
            <person name="Larsson K.H."/>
            <person name="Matsuura K."/>
            <person name="Barry K."/>
            <person name="Labutti K."/>
            <person name="Kuo R."/>
            <person name="Ohm R.A."/>
            <person name="Bhattacharya S.S."/>
            <person name="Shirouzu T."/>
            <person name="Yoshinaga Y."/>
            <person name="Martin F.M."/>
            <person name="Grigoriev I.V."/>
            <person name="Hibbett D.S."/>
        </authorList>
    </citation>
    <scope>NUCLEOTIDE SEQUENCE [LARGE SCALE GENOMIC DNA]</scope>
    <source>
        <strain evidence="4 5">HHB9708</strain>
    </source>
</reference>
<dbReference type="Gene3D" id="3.40.50.720">
    <property type="entry name" value="NAD(P)-binding Rossmann-like Domain"/>
    <property type="match status" value="1"/>
</dbReference>
<dbReference type="PANTHER" id="PTHR24320">
    <property type="entry name" value="RETINOL DEHYDROGENASE"/>
    <property type="match status" value="1"/>
</dbReference>
<dbReference type="OrthoDB" id="191139at2759"/>
<gene>
    <name evidence="4" type="ORF">SISNIDRAFT_439181</name>
</gene>
<comment type="similarity">
    <text evidence="1">Belongs to the short-chain dehydrogenases/reductases (SDR) family.</text>
</comment>
<dbReference type="GO" id="GO:0016491">
    <property type="term" value="F:oxidoreductase activity"/>
    <property type="evidence" value="ECO:0007669"/>
    <property type="project" value="UniProtKB-KW"/>
</dbReference>
<dbReference type="InterPro" id="IPR036291">
    <property type="entry name" value="NAD(P)-bd_dom_sf"/>
</dbReference>
<dbReference type="AlphaFoldDB" id="A0A164WLE0"/>
<accession>A0A164WLE0</accession>
<proteinExistence type="inferred from homology"/>